<accession>A0ABT0H7I1</accession>
<evidence type="ECO:0008006" key="4">
    <source>
        <dbReference type="Google" id="ProtNLM"/>
    </source>
</evidence>
<dbReference type="RefSeq" id="WP_204344636.1">
    <property type="nucleotide sequence ID" value="NZ_JACNMJ010000001.1"/>
</dbReference>
<gene>
    <name evidence="2" type="ORF">MUY34_06735</name>
</gene>
<protein>
    <recommendedName>
        <fullName evidence="4">DUF3566 domain-containing protein</fullName>
    </recommendedName>
</protein>
<organism evidence="2 3">
    <name type="scientific">Psychroserpens algicola</name>
    <dbReference type="NCBI Taxonomy" id="1719034"/>
    <lineage>
        <taxon>Bacteria</taxon>
        <taxon>Pseudomonadati</taxon>
        <taxon>Bacteroidota</taxon>
        <taxon>Flavobacteriia</taxon>
        <taxon>Flavobacteriales</taxon>
        <taxon>Flavobacteriaceae</taxon>
        <taxon>Psychroserpens</taxon>
    </lineage>
</organism>
<feature type="transmembrane region" description="Helical" evidence="1">
    <location>
        <begin position="50"/>
        <end position="83"/>
    </location>
</feature>
<keyword evidence="1" id="KW-1133">Transmembrane helix</keyword>
<name>A0ABT0H7I1_9FLAO</name>
<evidence type="ECO:0000256" key="1">
    <source>
        <dbReference type="SAM" id="Phobius"/>
    </source>
</evidence>
<keyword evidence="1" id="KW-0472">Membrane</keyword>
<comment type="caution">
    <text evidence="2">The sequence shown here is derived from an EMBL/GenBank/DDBJ whole genome shotgun (WGS) entry which is preliminary data.</text>
</comment>
<evidence type="ECO:0000313" key="2">
    <source>
        <dbReference type="EMBL" id="MCK8480311.1"/>
    </source>
</evidence>
<proteinExistence type="predicted"/>
<reference evidence="2" key="1">
    <citation type="submission" date="2022-04" db="EMBL/GenBank/DDBJ databases">
        <authorList>
            <person name="Ren T."/>
        </authorList>
    </citation>
    <scope>NUCLEOTIDE SEQUENCE</scope>
    <source>
        <strain evidence="2">F63249</strain>
    </source>
</reference>
<sequence>MNNNILKLKLKRIDPVKYATVATLVYLLILLIVYVPLILLASLVGGTNDIAAGAAMLGGGIIGIIFMLIIVGVFVFIITLIACSILNFILKKTGGIDIDFEKTGLEISQIGQDHRIES</sequence>
<keyword evidence="1" id="KW-0812">Transmembrane</keyword>
<keyword evidence="3" id="KW-1185">Reference proteome</keyword>
<dbReference type="Proteomes" id="UP001203687">
    <property type="component" value="Unassembled WGS sequence"/>
</dbReference>
<dbReference type="EMBL" id="JALPQF010000005">
    <property type="protein sequence ID" value="MCK8480311.1"/>
    <property type="molecule type" value="Genomic_DNA"/>
</dbReference>
<feature type="transmembrane region" description="Helical" evidence="1">
    <location>
        <begin position="21"/>
        <end position="44"/>
    </location>
</feature>
<evidence type="ECO:0000313" key="3">
    <source>
        <dbReference type="Proteomes" id="UP001203687"/>
    </source>
</evidence>